<organism evidence="7">
    <name type="scientific">Aplanochytrium stocchinoi</name>
    <dbReference type="NCBI Taxonomy" id="215587"/>
    <lineage>
        <taxon>Eukaryota</taxon>
        <taxon>Sar</taxon>
        <taxon>Stramenopiles</taxon>
        <taxon>Bigyra</taxon>
        <taxon>Labyrinthulomycetes</taxon>
        <taxon>Thraustochytrida</taxon>
        <taxon>Thraustochytriidae</taxon>
        <taxon>Aplanochytrium</taxon>
    </lineage>
</organism>
<keyword evidence="3 6" id="KW-0812">Transmembrane</keyword>
<feature type="transmembrane region" description="Helical" evidence="6">
    <location>
        <begin position="67"/>
        <end position="85"/>
    </location>
</feature>
<dbReference type="GO" id="GO:0016020">
    <property type="term" value="C:membrane"/>
    <property type="evidence" value="ECO:0007669"/>
    <property type="project" value="UniProtKB-SubCell"/>
</dbReference>
<evidence type="ECO:0000256" key="6">
    <source>
        <dbReference type="RuleBase" id="RU363053"/>
    </source>
</evidence>
<evidence type="ECO:0000256" key="5">
    <source>
        <dbReference type="ARBA" id="ARBA00023136"/>
    </source>
</evidence>
<dbReference type="GO" id="GO:0005737">
    <property type="term" value="C:cytoplasm"/>
    <property type="evidence" value="ECO:0007669"/>
    <property type="project" value="TreeGrafter"/>
</dbReference>
<comment type="similarity">
    <text evidence="2 6">Belongs to the peroxisomal membrane protein PXMP2/4 family.</text>
</comment>
<reference evidence="7" key="1">
    <citation type="submission" date="2021-01" db="EMBL/GenBank/DDBJ databases">
        <authorList>
            <person name="Corre E."/>
            <person name="Pelletier E."/>
            <person name="Niang G."/>
            <person name="Scheremetjew M."/>
            <person name="Finn R."/>
            <person name="Kale V."/>
            <person name="Holt S."/>
            <person name="Cochrane G."/>
            <person name="Meng A."/>
            <person name="Brown T."/>
            <person name="Cohen L."/>
        </authorList>
    </citation>
    <scope>NUCLEOTIDE SEQUENCE</scope>
    <source>
        <strain evidence="7">GSBS06</strain>
    </source>
</reference>
<sequence length="217" mass="24575">MAAATFYWYHRVARDICFTFMVGGAADLVCQEFEKRLLPSCSPPESKQILQESERETSASFDIRRTFSFSVFTGLYIGGACNAIYKIYPHVARMISKGRKPSDRTVGLVSTLLDNFVHVPTLYLPIFYISTNLMQGANAEFAKESLANNYFTSLVSCWGFWIPVQFLIFSAVPSVHRVKCVATGDFLWNVALSYISHREAETEEEPMKRRQSLYAAS</sequence>
<keyword evidence="4 6" id="KW-1133">Transmembrane helix</keyword>
<evidence type="ECO:0000256" key="2">
    <source>
        <dbReference type="ARBA" id="ARBA00006824"/>
    </source>
</evidence>
<dbReference type="Pfam" id="PF04117">
    <property type="entry name" value="Mpv17_PMP22"/>
    <property type="match status" value="1"/>
</dbReference>
<feature type="transmembrane region" description="Helical" evidence="6">
    <location>
        <begin position="106"/>
        <end position="130"/>
    </location>
</feature>
<feature type="transmembrane region" description="Helical" evidence="6">
    <location>
        <begin position="150"/>
        <end position="169"/>
    </location>
</feature>
<dbReference type="InterPro" id="IPR007248">
    <property type="entry name" value="Mpv17_PMP22"/>
</dbReference>
<dbReference type="EMBL" id="HBIN01013743">
    <property type="protein sequence ID" value="CAE0440248.1"/>
    <property type="molecule type" value="Transcribed_RNA"/>
</dbReference>
<comment type="subcellular location">
    <subcellularLocation>
        <location evidence="1">Membrane</location>
        <topology evidence="1">Multi-pass membrane protein</topology>
    </subcellularLocation>
</comment>
<name>A0A7S3PIC4_9STRA</name>
<gene>
    <name evidence="7" type="ORF">ASTO00021_LOCUS10386</name>
</gene>
<dbReference type="PANTHER" id="PTHR11266">
    <property type="entry name" value="PEROXISOMAL MEMBRANE PROTEIN 2, PXMP2 MPV17"/>
    <property type="match status" value="1"/>
</dbReference>
<evidence type="ECO:0000313" key="7">
    <source>
        <dbReference type="EMBL" id="CAE0440248.1"/>
    </source>
</evidence>
<keyword evidence="5 6" id="KW-0472">Membrane</keyword>
<evidence type="ECO:0000256" key="4">
    <source>
        <dbReference type="ARBA" id="ARBA00022989"/>
    </source>
</evidence>
<accession>A0A7S3PIC4</accession>
<protein>
    <recommendedName>
        <fullName evidence="8">Peroxisomal membrane protein MPV17</fullName>
    </recommendedName>
</protein>
<evidence type="ECO:0008006" key="8">
    <source>
        <dbReference type="Google" id="ProtNLM"/>
    </source>
</evidence>
<evidence type="ECO:0000256" key="1">
    <source>
        <dbReference type="ARBA" id="ARBA00004141"/>
    </source>
</evidence>
<proteinExistence type="inferred from homology"/>
<evidence type="ECO:0000256" key="3">
    <source>
        <dbReference type="ARBA" id="ARBA00022692"/>
    </source>
</evidence>
<dbReference type="AlphaFoldDB" id="A0A7S3PIC4"/>